<keyword evidence="4" id="KW-0460">Magnesium</keyword>
<dbReference type="NCBIfam" id="TIGR01509">
    <property type="entry name" value="HAD-SF-IA-v3"/>
    <property type="match status" value="1"/>
</dbReference>
<dbReference type="SFLD" id="SFLDG01129">
    <property type="entry name" value="C1.5:_HAD__Beta-PGM__Phosphata"/>
    <property type="match status" value="1"/>
</dbReference>
<dbReference type="GO" id="GO:0016787">
    <property type="term" value="F:hydrolase activity"/>
    <property type="evidence" value="ECO:0007669"/>
    <property type="project" value="UniProtKB-KW"/>
</dbReference>
<dbReference type="InterPro" id="IPR006439">
    <property type="entry name" value="HAD-SF_hydro_IA"/>
</dbReference>
<dbReference type="AlphaFoldDB" id="A0A2A4YRN5"/>
<comment type="similarity">
    <text evidence="2">Belongs to the HAD-like hydrolase superfamily. CbbY/CbbZ/Gph/YieH family.</text>
</comment>
<dbReference type="Gene3D" id="1.10.150.240">
    <property type="entry name" value="Putative phosphatase, domain 2"/>
    <property type="match status" value="1"/>
</dbReference>
<gene>
    <name evidence="5" type="ORF">COB13_16645</name>
</gene>
<evidence type="ECO:0000313" key="5">
    <source>
        <dbReference type="EMBL" id="PCI96975.1"/>
    </source>
</evidence>
<dbReference type="InterPro" id="IPR023198">
    <property type="entry name" value="PGP-like_dom2"/>
</dbReference>
<evidence type="ECO:0000256" key="2">
    <source>
        <dbReference type="ARBA" id="ARBA00006171"/>
    </source>
</evidence>
<dbReference type="InterPro" id="IPR023214">
    <property type="entry name" value="HAD_sf"/>
</dbReference>
<reference evidence="5" key="2">
    <citation type="journal article" date="2018" name="ISME J.">
        <title>A dynamic microbial community with high functional redundancy inhabits the cold, oxic subseafloor aquifer.</title>
        <authorList>
            <person name="Tully B.J."/>
            <person name="Wheat C.G."/>
            <person name="Glazer B.T."/>
            <person name="Huber J.A."/>
        </authorList>
    </citation>
    <scope>NUCLEOTIDE SEQUENCE</scope>
    <source>
        <strain evidence="5">NORP83</strain>
    </source>
</reference>
<dbReference type="SFLD" id="SFLDS00003">
    <property type="entry name" value="Haloacid_Dehalogenase"/>
    <property type="match status" value="1"/>
</dbReference>
<evidence type="ECO:0000256" key="4">
    <source>
        <dbReference type="ARBA" id="ARBA00022842"/>
    </source>
</evidence>
<evidence type="ECO:0000256" key="1">
    <source>
        <dbReference type="ARBA" id="ARBA00001946"/>
    </source>
</evidence>
<comment type="caution">
    <text evidence="5">The sequence shown here is derived from an EMBL/GenBank/DDBJ whole genome shotgun (WGS) entry which is preliminary data.</text>
</comment>
<organism evidence="5">
    <name type="scientific">OCS116 cluster bacterium</name>
    <dbReference type="NCBI Taxonomy" id="2030921"/>
    <lineage>
        <taxon>Bacteria</taxon>
        <taxon>Pseudomonadati</taxon>
        <taxon>Pseudomonadota</taxon>
        <taxon>Alphaproteobacteria</taxon>
        <taxon>OCS116 cluster</taxon>
    </lineage>
</organism>
<name>A0A2A4YRN5_9PROT</name>
<protein>
    <submittedName>
        <fullName evidence="5">Hydrolase</fullName>
    </submittedName>
</protein>
<dbReference type="Gene3D" id="3.40.50.1000">
    <property type="entry name" value="HAD superfamily/HAD-like"/>
    <property type="match status" value="1"/>
</dbReference>
<dbReference type="CDD" id="cd07526">
    <property type="entry name" value="HAD_BPGM_like"/>
    <property type="match status" value="1"/>
</dbReference>
<reference key="1">
    <citation type="submission" date="2017-08" db="EMBL/GenBank/DDBJ databases">
        <title>A dynamic microbial community with high functional redundancy inhabits the cold, oxic subseafloor aquifer.</title>
        <authorList>
            <person name="Tully B.J."/>
            <person name="Wheat C.G."/>
            <person name="Glazer B.T."/>
            <person name="Huber J.A."/>
        </authorList>
    </citation>
    <scope>NUCLEOTIDE SEQUENCE [LARGE SCALE GENOMIC DNA]</scope>
</reference>
<evidence type="ECO:0000256" key="3">
    <source>
        <dbReference type="ARBA" id="ARBA00022723"/>
    </source>
</evidence>
<dbReference type="Pfam" id="PF00702">
    <property type="entry name" value="Hydrolase"/>
    <property type="match status" value="1"/>
</dbReference>
<dbReference type="InterPro" id="IPR036412">
    <property type="entry name" value="HAD-like_sf"/>
</dbReference>
<dbReference type="GO" id="GO:0046872">
    <property type="term" value="F:metal ion binding"/>
    <property type="evidence" value="ECO:0007669"/>
    <property type="project" value="UniProtKB-KW"/>
</dbReference>
<dbReference type="InterPro" id="IPR051600">
    <property type="entry name" value="Beta-PGM-like"/>
</dbReference>
<proteinExistence type="inferred from homology"/>
<dbReference type="EMBL" id="NVUS01000035">
    <property type="protein sequence ID" value="PCI96975.1"/>
    <property type="molecule type" value="Genomic_DNA"/>
</dbReference>
<keyword evidence="3" id="KW-0479">Metal-binding</keyword>
<accession>A0A2A4YRN5</accession>
<dbReference type="PANTHER" id="PTHR46193:SF10">
    <property type="entry name" value="6-PHOSPHOGLUCONATE PHOSPHATASE"/>
    <property type="match status" value="1"/>
</dbReference>
<keyword evidence="5" id="KW-0378">Hydrolase</keyword>
<comment type="cofactor">
    <cofactor evidence="1">
        <name>Mg(2+)</name>
        <dbReference type="ChEBI" id="CHEBI:18420"/>
    </cofactor>
</comment>
<dbReference type="PANTHER" id="PTHR46193">
    <property type="entry name" value="6-PHOSPHOGLUCONATE PHOSPHATASE"/>
    <property type="match status" value="1"/>
</dbReference>
<sequence>MTHPPIDLIIFDCDGVLIDSEILSANTLIALLAELGVHINFSYIQKNFIGRSFQKVATEIGQRFQIHLPDGFEAQYRHELLQSFETQLKPTSGIDQMLRQLDIQTCVATSSSPERVGRSLQITKLIEHFEGRIFTASQVKHGKPAPDLFLLAAKTMGVDPANCLVIEDSLPGIKAALNAKMPVWHYAGGSHLAGTELAITADCKPSQTFHNWPDFIQLWCQFGKKI</sequence>
<dbReference type="SUPFAM" id="SSF56784">
    <property type="entry name" value="HAD-like"/>
    <property type="match status" value="1"/>
</dbReference>